<dbReference type="Pfam" id="PF00892">
    <property type="entry name" value="EamA"/>
    <property type="match status" value="1"/>
</dbReference>
<dbReference type="PROSITE" id="PS51257">
    <property type="entry name" value="PROKAR_LIPOPROTEIN"/>
    <property type="match status" value="1"/>
</dbReference>
<accession>A0A9Q0YQG6</accession>
<evidence type="ECO:0000256" key="6">
    <source>
        <dbReference type="SAM" id="Phobius"/>
    </source>
</evidence>
<evidence type="ECO:0000256" key="5">
    <source>
        <dbReference type="SAM" id="MobiDB-lite"/>
    </source>
</evidence>
<feature type="transmembrane region" description="Helical" evidence="6">
    <location>
        <begin position="127"/>
        <end position="149"/>
    </location>
</feature>
<feature type="transmembrane region" description="Helical" evidence="6">
    <location>
        <begin position="161"/>
        <end position="178"/>
    </location>
</feature>
<evidence type="ECO:0000313" key="9">
    <source>
        <dbReference type="Proteomes" id="UP001152320"/>
    </source>
</evidence>
<evidence type="ECO:0000256" key="4">
    <source>
        <dbReference type="ARBA" id="ARBA00023136"/>
    </source>
</evidence>
<feature type="transmembrane region" description="Helical" evidence="6">
    <location>
        <begin position="227"/>
        <end position="246"/>
    </location>
</feature>
<evidence type="ECO:0000313" key="8">
    <source>
        <dbReference type="EMBL" id="KAJ8026710.1"/>
    </source>
</evidence>
<keyword evidence="4 6" id="KW-0472">Membrane</keyword>
<evidence type="ECO:0000256" key="2">
    <source>
        <dbReference type="ARBA" id="ARBA00022692"/>
    </source>
</evidence>
<name>A0A9Q0YQG6_HOLLE</name>
<feature type="region of interest" description="Disordered" evidence="5">
    <location>
        <begin position="312"/>
        <end position="342"/>
    </location>
</feature>
<evidence type="ECO:0000256" key="1">
    <source>
        <dbReference type="ARBA" id="ARBA00004141"/>
    </source>
</evidence>
<protein>
    <submittedName>
        <fullName evidence="8">Solute carrier family 35 member G1</fullName>
    </submittedName>
</protein>
<feature type="transmembrane region" description="Helical" evidence="6">
    <location>
        <begin position="72"/>
        <end position="95"/>
    </location>
</feature>
<feature type="transmembrane region" description="Helical" evidence="6">
    <location>
        <begin position="14"/>
        <end position="37"/>
    </location>
</feature>
<dbReference type="EMBL" id="JAIZAY010000016">
    <property type="protein sequence ID" value="KAJ8026710.1"/>
    <property type="molecule type" value="Genomic_DNA"/>
</dbReference>
<feature type="transmembrane region" description="Helical" evidence="6">
    <location>
        <begin position="282"/>
        <end position="304"/>
    </location>
</feature>
<comment type="caution">
    <text evidence="8">The sequence shown here is derived from an EMBL/GenBank/DDBJ whole genome shotgun (WGS) entry which is preliminary data.</text>
</comment>
<feature type="transmembrane region" description="Helical" evidence="6">
    <location>
        <begin position="253"/>
        <end position="276"/>
    </location>
</feature>
<feature type="domain" description="EamA" evidence="7">
    <location>
        <begin position="12"/>
        <end position="143"/>
    </location>
</feature>
<feature type="compositionally biased region" description="Basic and acidic residues" evidence="5">
    <location>
        <begin position="312"/>
        <end position="324"/>
    </location>
</feature>
<keyword evidence="9" id="KW-1185">Reference proteome</keyword>
<gene>
    <name evidence="8" type="ORF">HOLleu_31622</name>
</gene>
<feature type="transmembrane region" description="Helical" evidence="6">
    <location>
        <begin position="190"/>
        <end position="207"/>
    </location>
</feature>
<dbReference type="PANTHER" id="PTHR22911">
    <property type="entry name" value="ACYL-MALONYL CONDENSING ENZYME-RELATED"/>
    <property type="match status" value="1"/>
</dbReference>
<evidence type="ECO:0000259" key="7">
    <source>
        <dbReference type="Pfam" id="PF00892"/>
    </source>
</evidence>
<comment type="subcellular location">
    <subcellularLocation>
        <location evidence="1">Membrane</location>
        <topology evidence="1">Multi-pass membrane protein</topology>
    </subcellularLocation>
</comment>
<dbReference type="InterPro" id="IPR000620">
    <property type="entry name" value="EamA_dom"/>
</dbReference>
<sequence length="342" mass="37706">MENVRDFLYNHRGILYIVISGLGYGCLGILVQLLSSVHILESSSVRALFLVLMPLIDVCVSRVKPTCSIKQFFWIMANGCACTAVQTTLFIAYGLAPAGDVIAIVYSSPLLSGILARIFLKEKLAYYDVILSLLSMIGVFFISKPVFIFGSSTADSLQQDVHFIGTMWAVGALFLYSIPTVISRKLRLKSASASVMTLTFGLLALFTNATLNTVTGQWSVPKDMVELMFLIAIGVSGFIGIQFYHLSLKTEKAIFATLGLTLLTILITYILQFIIFRIYPDIFTGIGIIFICGATIGAFTVKWLTSKETNEERIEDKNTKEKDTTNQTDHPLISPDMPVSEV</sequence>
<proteinExistence type="predicted"/>
<organism evidence="8 9">
    <name type="scientific">Holothuria leucospilota</name>
    <name type="common">Black long sea cucumber</name>
    <name type="synonym">Mertensiothuria leucospilota</name>
    <dbReference type="NCBI Taxonomy" id="206669"/>
    <lineage>
        <taxon>Eukaryota</taxon>
        <taxon>Metazoa</taxon>
        <taxon>Echinodermata</taxon>
        <taxon>Eleutherozoa</taxon>
        <taxon>Echinozoa</taxon>
        <taxon>Holothuroidea</taxon>
        <taxon>Aspidochirotacea</taxon>
        <taxon>Aspidochirotida</taxon>
        <taxon>Holothuriidae</taxon>
        <taxon>Holothuria</taxon>
    </lineage>
</organism>
<dbReference type="OrthoDB" id="306876at2759"/>
<dbReference type="AlphaFoldDB" id="A0A9Q0YQG6"/>
<dbReference type="PANTHER" id="PTHR22911:SF6">
    <property type="entry name" value="SOLUTE CARRIER FAMILY 35 MEMBER G1"/>
    <property type="match status" value="1"/>
</dbReference>
<reference evidence="8" key="1">
    <citation type="submission" date="2021-10" db="EMBL/GenBank/DDBJ databases">
        <title>Tropical sea cucumber genome reveals ecological adaptation and Cuvierian tubules defense mechanism.</title>
        <authorList>
            <person name="Chen T."/>
        </authorList>
    </citation>
    <scope>NUCLEOTIDE SEQUENCE</scope>
    <source>
        <strain evidence="8">Nanhai2018</strain>
        <tissue evidence="8">Muscle</tissue>
    </source>
</reference>
<feature type="transmembrane region" description="Helical" evidence="6">
    <location>
        <begin position="43"/>
        <end position="60"/>
    </location>
</feature>
<dbReference type="Proteomes" id="UP001152320">
    <property type="component" value="Chromosome 16"/>
</dbReference>
<dbReference type="GO" id="GO:0016020">
    <property type="term" value="C:membrane"/>
    <property type="evidence" value="ECO:0007669"/>
    <property type="project" value="UniProtKB-SubCell"/>
</dbReference>
<evidence type="ECO:0000256" key="3">
    <source>
        <dbReference type="ARBA" id="ARBA00022989"/>
    </source>
</evidence>
<dbReference type="InterPro" id="IPR037185">
    <property type="entry name" value="EmrE-like"/>
</dbReference>
<dbReference type="SUPFAM" id="SSF103481">
    <property type="entry name" value="Multidrug resistance efflux transporter EmrE"/>
    <property type="match status" value="1"/>
</dbReference>
<keyword evidence="2 6" id="KW-0812">Transmembrane</keyword>
<keyword evidence="3 6" id="KW-1133">Transmembrane helix</keyword>
<feature type="transmembrane region" description="Helical" evidence="6">
    <location>
        <begin position="101"/>
        <end position="120"/>
    </location>
</feature>